<keyword evidence="2" id="KW-1185">Reference proteome</keyword>
<evidence type="ECO:0000313" key="2">
    <source>
        <dbReference type="Proteomes" id="UP000327392"/>
    </source>
</evidence>
<dbReference type="GeneID" id="77931371"/>
<sequence>MTTDQEAIKLPTGQLYGLWGEKSGQFLTQGGRVIFHTSREELEFLFPGTTVKPVDVNPLEGIPVQYLRGMEAVEFPIDRSAFRCQT</sequence>
<dbReference type="Proteomes" id="UP000327392">
    <property type="component" value="Segment"/>
</dbReference>
<organism evidence="1 2">
    <name type="scientific">Streptomyces phage Zuko</name>
    <dbReference type="NCBI Taxonomy" id="2601695"/>
    <lineage>
        <taxon>Viruses</taxon>
        <taxon>Duplodnaviria</taxon>
        <taxon>Heunggongvirae</taxon>
        <taxon>Uroviricota</taxon>
        <taxon>Caudoviricetes</taxon>
        <taxon>Zukovirus</taxon>
        <taxon>Zukovirus zuko</taxon>
    </lineage>
</organism>
<name>A0A5J6D7Z2_9CAUD</name>
<evidence type="ECO:0000313" key="1">
    <source>
        <dbReference type="EMBL" id="QEQ93595.1"/>
    </source>
</evidence>
<dbReference type="KEGG" id="vg:77931371"/>
<gene>
    <name evidence="1" type="primary">17</name>
    <name evidence="1" type="ORF">SEA_ZUKO_17</name>
</gene>
<protein>
    <submittedName>
        <fullName evidence="1">Uncharacterized protein</fullName>
    </submittedName>
</protein>
<dbReference type="RefSeq" id="YP_010655508.1">
    <property type="nucleotide sequence ID" value="NC_070829.1"/>
</dbReference>
<accession>A0A5J6D7Z2</accession>
<reference evidence="1 2" key="1">
    <citation type="submission" date="2019-07" db="EMBL/GenBank/DDBJ databases">
        <authorList>
            <person name="Mandava P."/>
            <person name="Ferry J.C."/>
            <person name="Fallon S.M."/>
            <person name="Hajdenberg M."/>
            <person name="Sharma E."/>
            <person name="Shaffer C.D."/>
            <person name="Weston-Hafer K.A."/>
            <person name="Garlena R.A."/>
            <person name="Russell D.A."/>
            <person name="Pope W.H."/>
            <person name="Jacobs-Sera D."/>
            <person name="Hatfull G.F."/>
        </authorList>
    </citation>
    <scope>NUCLEOTIDE SEQUENCE [LARGE SCALE GENOMIC DNA]</scope>
</reference>
<proteinExistence type="predicted"/>
<dbReference type="EMBL" id="MN204493">
    <property type="protein sequence ID" value="QEQ93595.1"/>
    <property type="molecule type" value="Genomic_DNA"/>
</dbReference>